<dbReference type="CDD" id="cd00085">
    <property type="entry name" value="HNHc"/>
    <property type="match status" value="1"/>
</dbReference>
<dbReference type="AlphaFoldDB" id="A0AAE3GMB7"/>
<reference evidence="2" key="1">
    <citation type="submission" date="2022-06" db="EMBL/GenBank/DDBJ databases">
        <title>New cyanobacteria of genus Symplocastrum in benthos of Lake Baikal.</title>
        <authorList>
            <person name="Sorokovikova E."/>
            <person name="Tikhonova I."/>
            <person name="Krasnopeev A."/>
            <person name="Evseev P."/>
            <person name="Gladkikh A."/>
            <person name="Belykh O."/>
        </authorList>
    </citation>
    <scope>NUCLEOTIDE SEQUENCE</scope>
    <source>
        <strain evidence="2">BBK-W-15</strain>
    </source>
</reference>
<dbReference type="Pfam" id="PF01844">
    <property type="entry name" value="HNH"/>
    <property type="match status" value="1"/>
</dbReference>
<keyword evidence="2" id="KW-0255">Endonuclease</keyword>
<dbReference type="PANTHER" id="PTHR33877:SF1">
    <property type="entry name" value="TYPE IV METHYL-DIRECTED RESTRICTION ENZYME ECOKMCRA"/>
    <property type="match status" value="1"/>
</dbReference>
<dbReference type="InterPro" id="IPR052892">
    <property type="entry name" value="NA-targeting_endonuclease"/>
</dbReference>
<dbReference type="EMBL" id="JAMZMM010000009">
    <property type="protein sequence ID" value="MCP2727241.1"/>
    <property type="molecule type" value="Genomic_DNA"/>
</dbReference>
<sequence length="79" mass="8997">MSESRLTQQQRQFIKQRANGCCEYCLSQAKFSSDPFSIEHIIPRSKSGTSDLDNLAIACQGCNNFKYSHIRVIDILELL</sequence>
<evidence type="ECO:0000313" key="3">
    <source>
        <dbReference type="Proteomes" id="UP001204953"/>
    </source>
</evidence>
<evidence type="ECO:0000259" key="1">
    <source>
        <dbReference type="SMART" id="SM00507"/>
    </source>
</evidence>
<dbReference type="RefSeq" id="WP_254010056.1">
    <property type="nucleotide sequence ID" value="NZ_JAMZMM010000009.1"/>
</dbReference>
<dbReference type="GO" id="GO:0003676">
    <property type="term" value="F:nucleic acid binding"/>
    <property type="evidence" value="ECO:0007669"/>
    <property type="project" value="InterPro"/>
</dbReference>
<dbReference type="Proteomes" id="UP001204953">
    <property type="component" value="Unassembled WGS sequence"/>
</dbReference>
<keyword evidence="2" id="KW-0540">Nuclease</keyword>
<feature type="domain" description="HNH nuclease" evidence="1">
    <location>
        <begin position="9"/>
        <end position="64"/>
    </location>
</feature>
<proteinExistence type="predicted"/>
<dbReference type="GO" id="GO:0008270">
    <property type="term" value="F:zinc ion binding"/>
    <property type="evidence" value="ECO:0007669"/>
    <property type="project" value="InterPro"/>
</dbReference>
<accession>A0AAE3GMB7</accession>
<evidence type="ECO:0000313" key="2">
    <source>
        <dbReference type="EMBL" id="MCP2727241.1"/>
    </source>
</evidence>
<keyword evidence="2" id="KW-0378">Hydrolase</keyword>
<dbReference type="PANTHER" id="PTHR33877">
    <property type="entry name" value="SLL1193 PROTEIN"/>
    <property type="match status" value="1"/>
</dbReference>
<dbReference type="Gene3D" id="1.10.30.50">
    <property type="match status" value="1"/>
</dbReference>
<keyword evidence="3" id="KW-1185">Reference proteome</keyword>
<dbReference type="InterPro" id="IPR003615">
    <property type="entry name" value="HNH_nuc"/>
</dbReference>
<organism evidence="2 3">
    <name type="scientific">Limnofasciculus baicalensis BBK-W-15</name>
    <dbReference type="NCBI Taxonomy" id="2699891"/>
    <lineage>
        <taxon>Bacteria</taxon>
        <taxon>Bacillati</taxon>
        <taxon>Cyanobacteriota</taxon>
        <taxon>Cyanophyceae</taxon>
        <taxon>Coleofasciculales</taxon>
        <taxon>Coleofasciculaceae</taxon>
        <taxon>Limnofasciculus</taxon>
        <taxon>Limnofasciculus baicalensis</taxon>
    </lineage>
</organism>
<dbReference type="SMART" id="SM00507">
    <property type="entry name" value="HNHc"/>
    <property type="match status" value="1"/>
</dbReference>
<dbReference type="GO" id="GO:0004519">
    <property type="term" value="F:endonuclease activity"/>
    <property type="evidence" value="ECO:0007669"/>
    <property type="project" value="UniProtKB-KW"/>
</dbReference>
<dbReference type="InterPro" id="IPR002711">
    <property type="entry name" value="HNH"/>
</dbReference>
<protein>
    <submittedName>
        <fullName evidence="2">HNH endonuclease</fullName>
    </submittedName>
</protein>
<gene>
    <name evidence="2" type="ORF">NJ959_01980</name>
</gene>
<name>A0AAE3GMB7_9CYAN</name>
<comment type="caution">
    <text evidence="2">The sequence shown here is derived from an EMBL/GenBank/DDBJ whole genome shotgun (WGS) entry which is preliminary data.</text>
</comment>